<evidence type="ECO:0000313" key="1">
    <source>
        <dbReference type="EMBL" id="VEL12212.1"/>
    </source>
</evidence>
<comment type="caution">
    <text evidence="1">The sequence shown here is derived from an EMBL/GenBank/DDBJ whole genome shotgun (WGS) entry which is preliminary data.</text>
</comment>
<sequence>MHASTFKNNIGQAKIEDDSSVAPDLLLSQIAQFQEDSELTCLKQAFISWYRSKLVSKAETFLSTSKEEER</sequence>
<organism evidence="1 2">
    <name type="scientific">Protopolystoma xenopodis</name>
    <dbReference type="NCBI Taxonomy" id="117903"/>
    <lineage>
        <taxon>Eukaryota</taxon>
        <taxon>Metazoa</taxon>
        <taxon>Spiralia</taxon>
        <taxon>Lophotrochozoa</taxon>
        <taxon>Platyhelminthes</taxon>
        <taxon>Monogenea</taxon>
        <taxon>Polyopisthocotylea</taxon>
        <taxon>Polystomatidea</taxon>
        <taxon>Polystomatidae</taxon>
        <taxon>Protopolystoma</taxon>
    </lineage>
</organism>
<name>A0A448WHX6_9PLAT</name>
<keyword evidence="2" id="KW-1185">Reference proteome</keyword>
<reference evidence="1" key="1">
    <citation type="submission" date="2018-11" db="EMBL/GenBank/DDBJ databases">
        <authorList>
            <consortium name="Pathogen Informatics"/>
        </authorList>
    </citation>
    <scope>NUCLEOTIDE SEQUENCE</scope>
</reference>
<gene>
    <name evidence="1" type="ORF">PXEA_LOCUS5652</name>
</gene>
<accession>A0A448WHX6</accession>
<dbReference type="EMBL" id="CAAALY010014108">
    <property type="protein sequence ID" value="VEL12212.1"/>
    <property type="molecule type" value="Genomic_DNA"/>
</dbReference>
<proteinExistence type="predicted"/>
<dbReference type="AlphaFoldDB" id="A0A448WHX6"/>
<evidence type="ECO:0000313" key="2">
    <source>
        <dbReference type="Proteomes" id="UP000784294"/>
    </source>
</evidence>
<dbReference type="Proteomes" id="UP000784294">
    <property type="component" value="Unassembled WGS sequence"/>
</dbReference>
<protein>
    <submittedName>
        <fullName evidence="1">Uncharacterized protein</fullName>
    </submittedName>
</protein>